<dbReference type="EMBL" id="FOLE01000004">
    <property type="protein sequence ID" value="SFC28433.1"/>
    <property type="molecule type" value="Genomic_DNA"/>
</dbReference>
<dbReference type="SMART" id="SM00100">
    <property type="entry name" value="cNMP"/>
    <property type="match status" value="1"/>
</dbReference>
<dbReference type="PROSITE" id="PS00888">
    <property type="entry name" value="CNMP_BINDING_1"/>
    <property type="match status" value="1"/>
</dbReference>
<sequence length="193" mass="22452">MAFFCDMENFIHFLKQVTPISTQSLEAVRTKLKVQYFPKNHILIREGDVCNRLYFIDKGLARIFYYKDGKEITDWFGTEHTFISSIVGFFAHKPSPHIVEILEDCKLVSIDSQELDKLYTQYHDLEKAGRLLAIDTVLRLQARIDAMHFESAKQRYEKLLEQHPTLLNRVSLGHIASYLGITQVTLSRIRSKS</sequence>
<keyword evidence="2" id="KW-0418">Kinase</keyword>
<name>A0A1I1I425_9BACT</name>
<dbReference type="Proteomes" id="UP000199514">
    <property type="component" value="Unassembled WGS sequence"/>
</dbReference>
<dbReference type="SUPFAM" id="SSF51206">
    <property type="entry name" value="cAMP-binding domain-like"/>
    <property type="match status" value="1"/>
</dbReference>
<evidence type="ECO:0000313" key="3">
    <source>
        <dbReference type="Proteomes" id="UP000199514"/>
    </source>
</evidence>
<keyword evidence="2" id="KW-0808">Transferase</keyword>
<dbReference type="InterPro" id="IPR000595">
    <property type="entry name" value="cNMP-bd_dom"/>
</dbReference>
<dbReference type="PROSITE" id="PS50042">
    <property type="entry name" value="CNMP_BINDING_3"/>
    <property type="match status" value="1"/>
</dbReference>
<dbReference type="STRING" id="927664.SAMN05421780_104123"/>
<evidence type="ECO:0000259" key="1">
    <source>
        <dbReference type="PROSITE" id="PS50042"/>
    </source>
</evidence>
<organism evidence="2 3">
    <name type="scientific">Flexibacter flexilis DSM 6793</name>
    <dbReference type="NCBI Taxonomy" id="927664"/>
    <lineage>
        <taxon>Bacteria</taxon>
        <taxon>Pseudomonadati</taxon>
        <taxon>Bacteroidota</taxon>
        <taxon>Cytophagia</taxon>
        <taxon>Cytophagales</taxon>
        <taxon>Flexibacteraceae</taxon>
        <taxon>Flexibacter</taxon>
    </lineage>
</organism>
<protein>
    <submittedName>
        <fullName evidence="2">cAMP-binding domain of CRP or a regulatory subunit of cAMP-dependent protein kinases</fullName>
    </submittedName>
</protein>
<dbReference type="InterPro" id="IPR018490">
    <property type="entry name" value="cNMP-bd_dom_sf"/>
</dbReference>
<dbReference type="Gene3D" id="2.60.120.10">
    <property type="entry name" value="Jelly Rolls"/>
    <property type="match status" value="1"/>
</dbReference>
<dbReference type="InterPro" id="IPR014710">
    <property type="entry name" value="RmlC-like_jellyroll"/>
</dbReference>
<feature type="domain" description="Cyclic nucleotide-binding" evidence="1">
    <location>
        <begin position="16"/>
        <end position="118"/>
    </location>
</feature>
<accession>A0A1I1I425</accession>
<dbReference type="OrthoDB" id="680421at2"/>
<dbReference type="InterPro" id="IPR018488">
    <property type="entry name" value="cNMP-bd_CS"/>
</dbReference>
<gene>
    <name evidence="2" type="ORF">SAMN05421780_104123</name>
</gene>
<evidence type="ECO:0000313" key="2">
    <source>
        <dbReference type="EMBL" id="SFC28433.1"/>
    </source>
</evidence>
<reference evidence="2 3" key="1">
    <citation type="submission" date="2016-10" db="EMBL/GenBank/DDBJ databases">
        <authorList>
            <person name="de Groot N.N."/>
        </authorList>
    </citation>
    <scope>NUCLEOTIDE SEQUENCE [LARGE SCALE GENOMIC DNA]</scope>
    <source>
        <strain evidence="2 3">DSM 6793</strain>
    </source>
</reference>
<dbReference type="CDD" id="cd00038">
    <property type="entry name" value="CAP_ED"/>
    <property type="match status" value="1"/>
</dbReference>
<dbReference type="AlphaFoldDB" id="A0A1I1I425"/>
<dbReference type="Pfam" id="PF00027">
    <property type="entry name" value="cNMP_binding"/>
    <property type="match status" value="1"/>
</dbReference>
<dbReference type="GO" id="GO:0016301">
    <property type="term" value="F:kinase activity"/>
    <property type="evidence" value="ECO:0007669"/>
    <property type="project" value="UniProtKB-KW"/>
</dbReference>
<keyword evidence="3" id="KW-1185">Reference proteome</keyword>
<proteinExistence type="predicted"/>